<keyword evidence="11" id="KW-0963">Cytoplasm</keyword>
<evidence type="ECO:0000256" key="11">
    <source>
        <dbReference type="HAMAP-Rule" id="MF_01479"/>
    </source>
</evidence>
<evidence type="ECO:0000313" key="14">
    <source>
        <dbReference type="Proteomes" id="UP001596072"/>
    </source>
</evidence>
<organism evidence="13 14">
    <name type="scientific">Nocardioides vastitatis</name>
    <dbReference type="NCBI Taxonomy" id="2568655"/>
    <lineage>
        <taxon>Bacteria</taxon>
        <taxon>Bacillati</taxon>
        <taxon>Actinomycetota</taxon>
        <taxon>Actinomycetes</taxon>
        <taxon>Propionibacteriales</taxon>
        <taxon>Nocardioidaceae</taxon>
        <taxon>Nocardioides</taxon>
    </lineage>
</organism>
<comment type="PTM">
    <text evidence="11">The Fe-S cluster can be nitrosylated by nitric oxide (NO).</text>
</comment>
<reference evidence="14" key="1">
    <citation type="journal article" date="2019" name="Int. J. Syst. Evol. Microbiol.">
        <title>The Global Catalogue of Microorganisms (GCM) 10K type strain sequencing project: providing services to taxonomists for standard genome sequencing and annotation.</title>
        <authorList>
            <consortium name="The Broad Institute Genomics Platform"/>
            <consortium name="The Broad Institute Genome Sequencing Center for Infectious Disease"/>
            <person name="Wu L."/>
            <person name="Ma J."/>
        </authorList>
    </citation>
    <scope>NUCLEOTIDE SEQUENCE [LARGE SCALE GENOMIC DNA]</scope>
    <source>
        <strain evidence="14">YIM 94188</strain>
    </source>
</reference>
<comment type="PTM">
    <text evidence="11">Upon Fe-S cluster removal intramolecular disulfide bonds are formed.</text>
</comment>
<evidence type="ECO:0000256" key="8">
    <source>
        <dbReference type="ARBA" id="ARBA00023125"/>
    </source>
</evidence>
<evidence type="ECO:0000256" key="9">
    <source>
        <dbReference type="ARBA" id="ARBA00023157"/>
    </source>
</evidence>
<evidence type="ECO:0000256" key="10">
    <source>
        <dbReference type="ARBA" id="ARBA00023163"/>
    </source>
</evidence>
<dbReference type="HAMAP" id="MF_01479">
    <property type="entry name" value="WhiB"/>
    <property type="match status" value="1"/>
</dbReference>
<evidence type="ECO:0000256" key="6">
    <source>
        <dbReference type="ARBA" id="ARBA00023014"/>
    </source>
</evidence>
<keyword evidence="14" id="KW-1185">Reference proteome</keyword>
<evidence type="ECO:0000256" key="1">
    <source>
        <dbReference type="ARBA" id="ARBA00004496"/>
    </source>
</evidence>
<comment type="subcellular location">
    <subcellularLocation>
        <location evidence="1 11">Cytoplasm</location>
    </subcellularLocation>
</comment>
<dbReference type="PANTHER" id="PTHR38839">
    <property type="entry name" value="TRANSCRIPTIONAL REGULATOR WHID-RELATED"/>
    <property type="match status" value="1"/>
</dbReference>
<name>A0ABW0ZDJ6_9ACTN</name>
<keyword evidence="10 11" id="KW-0804">Transcription</keyword>
<keyword evidence="3 11" id="KW-0004">4Fe-4S</keyword>
<dbReference type="EMBL" id="JBHSNS010000003">
    <property type="protein sequence ID" value="MFC5729066.1"/>
    <property type="molecule type" value="Genomic_DNA"/>
</dbReference>
<evidence type="ECO:0000313" key="13">
    <source>
        <dbReference type="EMBL" id="MFC5729066.1"/>
    </source>
</evidence>
<feature type="binding site" evidence="11">
    <location>
        <position position="37"/>
    </location>
    <ligand>
        <name>[4Fe-4S] cluster</name>
        <dbReference type="ChEBI" id="CHEBI:49883"/>
    </ligand>
</feature>
<feature type="binding site" evidence="11">
    <location>
        <position position="34"/>
    </location>
    <ligand>
        <name>[4Fe-4S] cluster</name>
        <dbReference type="ChEBI" id="CHEBI:49883"/>
    </ligand>
</feature>
<comment type="caution">
    <text evidence="13">The sequence shown here is derived from an EMBL/GenBank/DDBJ whole genome shotgun (WGS) entry which is preliminary data.</text>
</comment>
<evidence type="ECO:0000256" key="5">
    <source>
        <dbReference type="ARBA" id="ARBA00023004"/>
    </source>
</evidence>
<evidence type="ECO:0000256" key="3">
    <source>
        <dbReference type="ARBA" id="ARBA00022485"/>
    </source>
</evidence>
<keyword evidence="4 11" id="KW-0479">Metal-binding</keyword>
<keyword evidence="7 11" id="KW-0805">Transcription regulation</keyword>
<accession>A0ABW0ZDJ6</accession>
<dbReference type="Proteomes" id="UP001596072">
    <property type="component" value="Unassembled WGS sequence"/>
</dbReference>
<comment type="function">
    <text evidence="11">Acts as a transcriptional regulator. Probably redox-responsive. The apo- but not holo-form probably binds DNA.</text>
</comment>
<keyword evidence="9 11" id="KW-1015">Disulfide bond</keyword>
<dbReference type="PANTHER" id="PTHR38839:SF7">
    <property type="entry name" value="TRANSCRIPTIONAL REGULATOR WHIB4"/>
    <property type="match status" value="1"/>
</dbReference>
<evidence type="ECO:0000259" key="12">
    <source>
        <dbReference type="PROSITE" id="PS51674"/>
    </source>
</evidence>
<comment type="cofactor">
    <cofactor evidence="11">
        <name>[4Fe-4S] cluster</name>
        <dbReference type="ChEBI" id="CHEBI:49883"/>
    </cofactor>
    <text evidence="11">Binds 1 [4Fe-4S] cluster per subunit. Following nitrosylation of the [4Fe-4S] cluster binds 1 [4Fe-8(NO)] cluster per subunit.</text>
</comment>
<sequence length="101" mass="11433">MWVDDWAPRAACRDTTPDQLFVRGAEQNKAKQMCTGCAVRTECLAEALDNQIEWGVWGGMTERERRALLRRRPNASWRKVLEDARNEQLSSPGTAVVVTSL</sequence>
<feature type="binding site" evidence="11">
    <location>
        <position position="12"/>
    </location>
    <ligand>
        <name>[4Fe-4S] cluster</name>
        <dbReference type="ChEBI" id="CHEBI:49883"/>
    </ligand>
</feature>
<keyword evidence="6 11" id="KW-0411">Iron-sulfur</keyword>
<evidence type="ECO:0000256" key="4">
    <source>
        <dbReference type="ARBA" id="ARBA00022723"/>
    </source>
</evidence>
<evidence type="ECO:0000256" key="2">
    <source>
        <dbReference type="ARBA" id="ARBA00006597"/>
    </source>
</evidence>
<keyword evidence="5 11" id="KW-0408">Iron</keyword>
<dbReference type="InterPro" id="IPR034768">
    <property type="entry name" value="4FE4S_WBL"/>
</dbReference>
<keyword evidence="8 11" id="KW-0238">DNA-binding</keyword>
<dbReference type="Pfam" id="PF02467">
    <property type="entry name" value="Whib"/>
    <property type="match status" value="1"/>
</dbReference>
<gene>
    <name evidence="11" type="primary">whiB</name>
    <name evidence="13" type="ORF">ACFPQB_09045</name>
</gene>
<proteinExistence type="inferred from homology"/>
<feature type="binding site" evidence="11">
    <location>
        <position position="43"/>
    </location>
    <ligand>
        <name>[4Fe-4S] cluster</name>
        <dbReference type="ChEBI" id="CHEBI:49883"/>
    </ligand>
</feature>
<evidence type="ECO:0000256" key="7">
    <source>
        <dbReference type="ARBA" id="ARBA00023015"/>
    </source>
</evidence>
<dbReference type="PROSITE" id="PS51674">
    <property type="entry name" value="4FE4S_WBL"/>
    <property type="match status" value="1"/>
</dbReference>
<comment type="similarity">
    <text evidence="2 11">Belongs to the WhiB family.</text>
</comment>
<dbReference type="InterPro" id="IPR003482">
    <property type="entry name" value="Whib"/>
</dbReference>
<feature type="domain" description="4Fe-4S Wbl-type" evidence="12">
    <location>
        <begin position="11"/>
        <end position="67"/>
    </location>
</feature>
<protein>
    <recommendedName>
        <fullName evidence="11">Transcriptional regulator WhiB</fullName>
    </recommendedName>
</protein>